<organism evidence="1 2">
    <name type="scientific">Acetivibrio clariflavus (strain DSM 19732 / NBRC 101661 / EBR45)</name>
    <name type="common">Clostridium clariflavum</name>
    <dbReference type="NCBI Taxonomy" id="720554"/>
    <lineage>
        <taxon>Bacteria</taxon>
        <taxon>Bacillati</taxon>
        <taxon>Bacillota</taxon>
        <taxon>Clostridia</taxon>
        <taxon>Eubacteriales</taxon>
        <taxon>Oscillospiraceae</taxon>
        <taxon>Acetivibrio</taxon>
    </lineage>
</organism>
<dbReference type="Pfam" id="PF19539">
    <property type="entry name" value="DUF6063"/>
    <property type="match status" value="1"/>
</dbReference>
<dbReference type="STRING" id="720554.Clocl_3156"/>
<reference evidence="1 2" key="2">
    <citation type="journal article" date="2012" name="Stand. Genomic Sci.">
        <title>Complete Genome Sequence of Clostridium clariflavum DSM 19732.</title>
        <authorList>
            <person name="Izquierdo J.A."/>
            <person name="Goodwin L."/>
            <person name="Davenport K.W."/>
            <person name="Teshima H."/>
            <person name="Bruce D."/>
            <person name="Detter C."/>
            <person name="Tapia R."/>
            <person name="Han S."/>
            <person name="Land M."/>
            <person name="Hauser L."/>
            <person name="Jeffries C.D."/>
            <person name="Han J."/>
            <person name="Pitluck S."/>
            <person name="Nolan M."/>
            <person name="Chen A."/>
            <person name="Huntemann M."/>
            <person name="Mavromatis K."/>
            <person name="Mikhailova N."/>
            <person name="Liolios K."/>
            <person name="Woyke T."/>
            <person name="Lynd L.R."/>
        </authorList>
    </citation>
    <scope>NUCLEOTIDE SEQUENCE [LARGE SCALE GENOMIC DNA]</scope>
    <source>
        <strain evidence="2">DSM 19732 / NBRC 101661 / EBR45</strain>
    </source>
</reference>
<dbReference type="Proteomes" id="UP000005435">
    <property type="component" value="Chromosome"/>
</dbReference>
<proteinExistence type="predicted"/>
<dbReference type="KEGG" id="ccl:Clocl_3156"/>
<evidence type="ECO:0000313" key="2">
    <source>
        <dbReference type="Proteomes" id="UP000005435"/>
    </source>
</evidence>
<sequence>MENLSADSVRKAFALYMNLIEKSKVTKKNNPEDFEGFDDPEISYIIRIFEEESGIMILRSGDTVYFTPRTDNRFFGFTNENLREKMGLANNTELYICYVVILSIIIKFYNGENYNNKIRTLLKVEELEEFITKKLEAYNSMENSEETDEALNFNFSSVAKLWLDIPAYDEKIKSFSQSKGTRISFIYRTLKFLQEQGLVNVDNDSEIYTTEKFDTLIIGYYPESTRKKEILSFLERI</sequence>
<dbReference type="EMBL" id="CP003065">
    <property type="protein sequence ID" value="AEV69681.1"/>
    <property type="molecule type" value="Genomic_DNA"/>
</dbReference>
<protein>
    <submittedName>
        <fullName evidence="1">Uncharacterized protein</fullName>
    </submittedName>
</protein>
<dbReference type="HOGENOM" id="CLU_096710_1_0_9"/>
<dbReference type="AlphaFoldDB" id="G8LVP5"/>
<reference evidence="2" key="1">
    <citation type="submission" date="2011-12" db="EMBL/GenBank/DDBJ databases">
        <title>Complete sequence of Clostridium clariflavum DSM 19732.</title>
        <authorList>
            <consortium name="US DOE Joint Genome Institute"/>
            <person name="Lucas S."/>
            <person name="Han J."/>
            <person name="Lapidus A."/>
            <person name="Cheng J.-F."/>
            <person name="Goodwin L."/>
            <person name="Pitluck S."/>
            <person name="Peters L."/>
            <person name="Teshima H."/>
            <person name="Detter J.C."/>
            <person name="Han C."/>
            <person name="Tapia R."/>
            <person name="Land M."/>
            <person name="Hauser L."/>
            <person name="Kyrpides N."/>
            <person name="Ivanova N."/>
            <person name="Pagani I."/>
            <person name="Kitzmiller T."/>
            <person name="Lynd L."/>
            <person name="Izquierdo J."/>
            <person name="Woyke T."/>
        </authorList>
    </citation>
    <scope>NUCLEOTIDE SEQUENCE [LARGE SCALE GENOMIC DNA]</scope>
    <source>
        <strain evidence="2">DSM 19732 / NBRC 101661 / EBR45</strain>
    </source>
</reference>
<dbReference type="eggNOG" id="ENOG502ZASX">
    <property type="taxonomic scope" value="Bacteria"/>
</dbReference>
<accession>G8LVP5</accession>
<evidence type="ECO:0000313" key="1">
    <source>
        <dbReference type="EMBL" id="AEV69681.1"/>
    </source>
</evidence>
<dbReference type="OrthoDB" id="2380372at2"/>
<keyword evidence="2" id="KW-1185">Reference proteome</keyword>
<gene>
    <name evidence="1" type="ordered locus">Clocl_3156</name>
</gene>
<dbReference type="InterPro" id="IPR045707">
    <property type="entry name" value="DUF6063"/>
</dbReference>
<dbReference type="RefSeq" id="WP_014256224.1">
    <property type="nucleotide sequence ID" value="NC_016627.1"/>
</dbReference>
<name>G8LVP5_ACECE</name>